<dbReference type="AlphaFoldDB" id="A0A9X3XGQ0"/>
<evidence type="ECO:0000256" key="1">
    <source>
        <dbReference type="ARBA" id="ARBA00022679"/>
    </source>
</evidence>
<keyword evidence="1" id="KW-0808">Transferase</keyword>
<dbReference type="PROSITE" id="PS50280">
    <property type="entry name" value="SET"/>
    <property type="match status" value="1"/>
</dbReference>
<evidence type="ECO:0000313" key="6">
    <source>
        <dbReference type="Proteomes" id="UP001151081"/>
    </source>
</evidence>
<dbReference type="Pfam" id="PF00856">
    <property type="entry name" value="SET"/>
    <property type="match status" value="1"/>
</dbReference>
<sequence length="177" mass="20122">MTGAARKREYLPASWLDPRLEVRPSPIDGHGIFATAPIEKGKTIIIWGGQVFTREDIAAGRALRRSYTAISEDLFLGNVAGQEHTADDYINHACDPAVWMLDEVTLATRRRLAVGDEVTIDYAMYLDADWEPEACRCGSRLCRGSITSEDWQKPELFERYGYHFSPFLNERIRKLRA</sequence>
<evidence type="ECO:0000313" key="5">
    <source>
        <dbReference type="EMBL" id="MDC3989160.1"/>
    </source>
</evidence>
<evidence type="ECO:0000259" key="3">
    <source>
        <dbReference type="PROSITE" id="PS50280"/>
    </source>
</evidence>
<comment type="caution">
    <text evidence="5">The sequence shown here is derived from an EMBL/GenBank/DDBJ whole genome shotgun (WGS) entry which is preliminary data.</text>
</comment>
<reference evidence="5 6" key="1">
    <citation type="submission" date="2021-04" db="EMBL/GenBank/DDBJ databases">
        <title>Genome analysis of Polyangium sp.</title>
        <authorList>
            <person name="Li Y."/>
            <person name="Wang J."/>
        </authorList>
    </citation>
    <scope>NUCLEOTIDE SEQUENCE [LARGE SCALE GENOMIC DNA]</scope>
    <source>
        <strain evidence="5 6">SDU14</strain>
    </source>
</reference>
<evidence type="ECO:0000259" key="4">
    <source>
        <dbReference type="PROSITE" id="PS50868"/>
    </source>
</evidence>
<dbReference type="Proteomes" id="UP001151081">
    <property type="component" value="Unassembled WGS sequence"/>
</dbReference>
<dbReference type="PROSITE" id="PS50868">
    <property type="entry name" value="POST_SET"/>
    <property type="match status" value="1"/>
</dbReference>
<dbReference type="Gene3D" id="2.170.270.10">
    <property type="entry name" value="SET domain"/>
    <property type="match status" value="1"/>
</dbReference>
<feature type="domain" description="SET" evidence="3">
    <location>
        <begin position="18"/>
        <end position="123"/>
    </location>
</feature>
<dbReference type="SUPFAM" id="SSF82199">
    <property type="entry name" value="SET domain"/>
    <property type="match status" value="1"/>
</dbReference>
<gene>
    <name evidence="5" type="ORF">KEG57_52335</name>
</gene>
<keyword evidence="2" id="KW-0949">S-adenosyl-L-methionine</keyword>
<dbReference type="EMBL" id="JAGTJJ010000098">
    <property type="protein sequence ID" value="MDC3989160.1"/>
    <property type="molecule type" value="Genomic_DNA"/>
</dbReference>
<evidence type="ECO:0000256" key="2">
    <source>
        <dbReference type="ARBA" id="ARBA00022691"/>
    </source>
</evidence>
<proteinExistence type="predicted"/>
<dbReference type="GO" id="GO:0016740">
    <property type="term" value="F:transferase activity"/>
    <property type="evidence" value="ECO:0007669"/>
    <property type="project" value="UniProtKB-KW"/>
</dbReference>
<keyword evidence="6" id="KW-1185">Reference proteome</keyword>
<protein>
    <submittedName>
        <fullName evidence="5">SET domain-containing protein-lysine N-methyltransferase</fullName>
    </submittedName>
</protein>
<accession>A0A9X3XGQ0</accession>
<name>A0A9X3XGQ0_9BACT</name>
<dbReference type="InterPro" id="IPR001214">
    <property type="entry name" value="SET_dom"/>
</dbReference>
<dbReference type="InterPro" id="IPR003616">
    <property type="entry name" value="Post-SET_dom"/>
</dbReference>
<organism evidence="5 6">
    <name type="scientific">Polyangium jinanense</name>
    <dbReference type="NCBI Taxonomy" id="2829994"/>
    <lineage>
        <taxon>Bacteria</taxon>
        <taxon>Pseudomonadati</taxon>
        <taxon>Myxococcota</taxon>
        <taxon>Polyangia</taxon>
        <taxon>Polyangiales</taxon>
        <taxon>Polyangiaceae</taxon>
        <taxon>Polyangium</taxon>
    </lineage>
</organism>
<dbReference type="InterPro" id="IPR046341">
    <property type="entry name" value="SET_dom_sf"/>
</dbReference>
<feature type="domain" description="Post-SET" evidence="4">
    <location>
        <begin position="131"/>
        <end position="147"/>
    </location>
</feature>